<feature type="transmembrane region" description="Helical" evidence="1">
    <location>
        <begin position="163"/>
        <end position="180"/>
    </location>
</feature>
<dbReference type="NCBIfam" id="NF047440">
    <property type="entry name" value="LA3751_2_3_fam"/>
    <property type="match status" value="1"/>
</dbReference>
<feature type="transmembrane region" description="Helical" evidence="1">
    <location>
        <begin position="386"/>
        <end position="405"/>
    </location>
</feature>
<sequence length="535" mass="62831">MRIRLQVSILFIVFFLLAMIPVYYKYRWNQPNVAIGSDPQIKYYQTFAFYKEGFSQYSLQCFFPAGTKGFLPESIPLGYPWAFFTSNNTCFFQYPILMPVLHAILAKVTSFSFVTYFPICFFLMNVVFLFLLFKNLGLSVSQSGCATLFIHFFTPVFLSSLDYSELTLTNALLILSLLFYRRCFAADNFSLYFFVFLSGVCLSLNFQLRPESTLALLILFFINFIKNIKSGKNFRILFSIGVVSFLSTLAFSYWNMSIYGHIMGMRGWNTLQDTAILKLSGYLNNWVADLWGSEYKIGLFKAYPFAFLFVSPFVFYYFLKSKSEKLNEYLIAGYFFILLLPFISPYRAGVDILGLRYYESGVYLISIGFFLWIFKNYNAEKSFLNSKIASLTFVFLGLTVLYFSYKSNLRAIKHWSGAAKISQEYSNAISQINPDLIVHRGLSTSYLMGITYLEYPQITIYSQKDWEQVEQIVLESRFKRILYLYWQDNKLVNYEFPQEIWEKKFNINFDLRLNSNWNRERRKITHFDSLILQRK</sequence>
<evidence type="ECO:0008006" key="4">
    <source>
        <dbReference type="Google" id="ProtNLM"/>
    </source>
</evidence>
<feature type="transmembrane region" description="Helical" evidence="1">
    <location>
        <begin position="326"/>
        <end position="343"/>
    </location>
</feature>
<comment type="caution">
    <text evidence="2">The sequence shown here is derived from an EMBL/GenBank/DDBJ whole genome shotgun (WGS) entry which is preliminary data.</text>
</comment>
<feature type="transmembrane region" description="Helical" evidence="1">
    <location>
        <begin position="355"/>
        <end position="374"/>
    </location>
</feature>
<proteinExistence type="predicted"/>
<accession>A0A2N0APM4</accession>
<feature type="transmembrane region" description="Helical" evidence="1">
    <location>
        <begin position="302"/>
        <end position="319"/>
    </location>
</feature>
<protein>
    <recommendedName>
        <fullName evidence="4">Glycosyltransferase RgtA/B/C/D-like domain-containing protein</fullName>
    </recommendedName>
</protein>
<keyword evidence="1" id="KW-0812">Transmembrane</keyword>
<name>A0A2N0APM4_9LEPT</name>
<evidence type="ECO:0000256" key="1">
    <source>
        <dbReference type="SAM" id="Phobius"/>
    </source>
</evidence>
<feature type="transmembrane region" description="Helical" evidence="1">
    <location>
        <begin position="81"/>
        <end position="101"/>
    </location>
</feature>
<dbReference type="AlphaFoldDB" id="A0A2N0APM4"/>
<feature type="transmembrane region" description="Helical" evidence="1">
    <location>
        <begin position="212"/>
        <end position="229"/>
    </location>
</feature>
<gene>
    <name evidence="2" type="ORF">CH364_08900</name>
</gene>
<keyword evidence="3" id="KW-1185">Reference proteome</keyword>
<feature type="transmembrane region" description="Helical" evidence="1">
    <location>
        <begin position="189"/>
        <end position="206"/>
    </location>
</feature>
<dbReference type="RefSeq" id="WP_100743147.1">
    <property type="nucleotide sequence ID" value="NZ_NPDW01000001.1"/>
</dbReference>
<dbReference type="EMBL" id="NPDX01000001">
    <property type="protein sequence ID" value="PJZ86264.1"/>
    <property type="molecule type" value="Genomic_DNA"/>
</dbReference>
<evidence type="ECO:0000313" key="2">
    <source>
        <dbReference type="EMBL" id="PJZ86264.1"/>
    </source>
</evidence>
<feature type="transmembrane region" description="Helical" evidence="1">
    <location>
        <begin position="7"/>
        <end position="24"/>
    </location>
</feature>
<dbReference type="InterPro" id="IPR059217">
    <property type="entry name" value="LA3751_2-like"/>
</dbReference>
<feature type="transmembrane region" description="Helical" evidence="1">
    <location>
        <begin position="113"/>
        <end position="133"/>
    </location>
</feature>
<dbReference type="Proteomes" id="UP000232145">
    <property type="component" value="Unassembled WGS sequence"/>
</dbReference>
<feature type="transmembrane region" description="Helical" evidence="1">
    <location>
        <begin position="236"/>
        <end position="256"/>
    </location>
</feature>
<evidence type="ECO:0000313" key="3">
    <source>
        <dbReference type="Proteomes" id="UP000232145"/>
    </source>
</evidence>
<keyword evidence="1" id="KW-1133">Transmembrane helix</keyword>
<organism evidence="2 3">
    <name type="scientific">Leptospira harrisiae</name>
    <dbReference type="NCBI Taxonomy" id="2023189"/>
    <lineage>
        <taxon>Bacteria</taxon>
        <taxon>Pseudomonadati</taxon>
        <taxon>Spirochaetota</taxon>
        <taxon>Spirochaetia</taxon>
        <taxon>Leptospirales</taxon>
        <taxon>Leptospiraceae</taxon>
        <taxon>Leptospira</taxon>
    </lineage>
</organism>
<keyword evidence="1" id="KW-0472">Membrane</keyword>
<reference evidence="2 3" key="1">
    <citation type="submission" date="2017-07" db="EMBL/GenBank/DDBJ databases">
        <title>Leptospira spp. isolated from tropical soils.</title>
        <authorList>
            <person name="Thibeaux R."/>
            <person name="Iraola G."/>
            <person name="Ferres I."/>
            <person name="Bierque E."/>
            <person name="Girault D."/>
            <person name="Soupe-Gilbert M.-E."/>
            <person name="Picardeau M."/>
            <person name="Goarant C."/>
        </authorList>
    </citation>
    <scope>NUCLEOTIDE SEQUENCE [LARGE SCALE GENOMIC DNA]</scope>
    <source>
        <strain evidence="2 3">FH2-B-A1</strain>
    </source>
</reference>